<evidence type="ECO:0000259" key="1">
    <source>
        <dbReference type="Pfam" id="PF03358"/>
    </source>
</evidence>
<dbReference type="KEGG" id="apra:G3A50_09010"/>
<dbReference type="AlphaFoldDB" id="A0A6P1YKI9"/>
<accession>A0A6P1YKI9</accession>
<evidence type="ECO:0000313" key="3">
    <source>
        <dbReference type="Proteomes" id="UP000464751"/>
    </source>
</evidence>
<feature type="domain" description="NADPH-dependent FMN reductase-like" evidence="1">
    <location>
        <begin position="4"/>
        <end position="156"/>
    </location>
</feature>
<dbReference type="Gene3D" id="3.40.50.360">
    <property type="match status" value="1"/>
</dbReference>
<proteinExistence type="predicted"/>
<dbReference type="PANTHER" id="PTHR30543:SF21">
    <property type="entry name" value="NAD(P)H-DEPENDENT FMN REDUCTASE LOT6"/>
    <property type="match status" value="1"/>
</dbReference>
<dbReference type="InterPro" id="IPR005025">
    <property type="entry name" value="FMN_Rdtase-like_dom"/>
</dbReference>
<dbReference type="Proteomes" id="UP000464751">
    <property type="component" value="Chromosome"/>
</dbReference>
<dbReference type="Pfam" id="PF03358">
    <property type="entry name" value="FMN_red"/>
    <property type="match status" value="1"/>
</dbReference>
<sequence length="193" mass="20490">MRAPKILTFAGSIRTGSYSASLAALAAKELSLLECEPVLISLADYPMPIYDGDLEAEQGPPEAAKKLRDQMINADGVFISTPEYNAAVPPLLKNAIDWASRVKGEGDAFRKPVFCIGSTSPGGLGGYRASMMLRQVLALGLGALVLAEQVMVAGAAQAFAENGDLKDERAQERLRATLRTLIEQAALRAGLRA</sequence>
<gene>
    <name evidence="2" type="ORF">G3A50_09010</name>
</gene>
<dbReference type="PANTHER" id="PTHR30543">
    <property type="entry name" value="CHROMATE REDUCTASE"/>
    <property type="match status" value="1"/>
</dbReference>
<protein>
    <submittedName>
        <fullName evidence="2">NAD(P)H-dependent oxidoreductase</fullName>
    </submittedName>
</protein>
<dbReference type="InterPro" id="IPR050712">
    <property type="entry name" value="NAD(P)H-dep_reductase"/>
</dbReference>
<dbReference type="GO" id="GO:0005829">
    <property type="term" value="C:cytosol"/>
    <property type="evidence" value="ECO:0007669"/>
    <property type="project" value="TreeGrafter"/>
</dbReference>
<organism evidence="2 3">
    <name type="scientific">Ancylobacter pratisalsi</name>
    <dbReference type="NCBI Taxonomy" id="1745854"/>
    <lineage>
        <taxon>Bacteria</taxon>
        <taxon>Pseudomonadati</taxon>
        <taxon>Pseudomonadota</taxon>
        <taxon>Alphaproteobacteria</taxon>
        <taxon>Hyphomicrobiales</taxon>
        <taxon>Xanthobacteraceae</taxon>
        <taxon>Ancylobacter</taxon>
    </lineage>
</organism>
<evidence type="ECO:0000313" key="2">
    <source>
        <dbReference type="EMBL" id="QIB33829.1"/>
    </source>
</evidence>
<dbReference type="GO" id="GO:0010181">
    <property type="term" value="F:FMN binding"/>
    <property type="evidence" value="ECO:0007669"/>
    <property type="project" value="TreeGrafter"/>
</dbReference>
<dbReference type="RefSeq" id="WP_163074924.1">
    <property type="nucleotide sequence ID" value="NZ_CP048630.1"/>
</dbReference>
<dbReference type="GO" id="GO:0016491">
    <property type="term" value="F:oxidoreductase activity"/>
    <property type="evidence" value="ECO:0007669"/>
    <property type="project" value="InterPro"/>
</dbReference>
<dbReference type="SUPFAM" id="SSF52218">
    <property type="entry name" value="Flavoproteins"/>
    <property type="match status" value="1"/>
</dbReference>
<dbReference type="InterPro" id="IPR029039">
    <property type="entry name" value="Flavoprotein-like_sf"/>
</dbReference>
<dbReference type="EMBL" id="CP048630">
    <property type="protein sequence ID" value="QIB33829.1"/>
    <property type="molecule type" value="Genomic_DNA"/>
</dbReference>
<keyword evidence="3" id="KW-1185">Reference proteome</keyword>
<name>A0A6P1YKI9_9HYPH</name>
<reference evidence="2 3" key="1">
    <citation type="submission" date="2020-02" db="EMBL/GenBank/DDBJ databases">
        <authorList>
            <person name="Li G."/>
        </authorList>
    </citation>
    <scope>NUCLEOTIDE SEQUENCE [LARGE SCALE GENOMIC DNA]</scope>
    <source>
        <strain evidence="2 3">DSM 102029</strain>
    </source>
</reference>